<dbReference type="Gene3D" id="2.60.120.620">
    <property type="entry name" value="q2cbj1_9rhob like domain"/>
    <property type="match status" value="1"/>
</dbReference>
<evidence type="ECO:0008006" key="2">
    <source>
        <dbReference type="Google" id="ProtNLM"/>
    </source>
</evidence>
<accession>A0A382DPH0</accession>
<dbReference type="EMBL" id="UINC01040261">
    <property type="protein sequence ID" value="SVB39884.1"/>
    <property type="molecule type" value="Genomic_DNA"/>
</dbReference>
<sequence length="219" mass="25429">MAGFNADAVVSSKYYTSHKEFLSKRECDVICNTLDTWEDHVLAMDSPTSEYTGLTAKFTVCNWLTHPDIERLGIPDKLFNLPEFKDVPHLVIQCWGNILRHDRGLDTHTHEAIRPQIISDIGHFHNANIYLRGEFNTTLYESEPMSPDRYFNIFREERNEVGQLALFSSDLEHSVPKNPYETPRYSMALDIYPTYGLAQHHNGHPLSLKRFRTFRNRNA</sequence>
<gene>
    <name evidence="1" type="ORF">METZ01_LOCUS192738</name>
</gene>
<dbReference type="AlphaFoldDB" id="A0A382DPH0"/>
<organism evidence="1">
    <name type="scientific">marine metagenome</name>
    <dbReference type="NCBI Taxonomy" id="408172"/>
    <lineage>
        <taxon>unclassified sequences</taxon>
        <taxon>metagenomes</taxon>
        <taxon>ecological metagenomes</taxon>
    </lineage>
</organism>
<proteinExistence type="predicted"/>
<evidence type="ECO:0000313" key="1">
    <source>
        <dbReference type="EMBL" id="SVB39884.1"/>
    </source>
</evidence>
<name>A0A382DPH0_9ZZZZ</name>
<protein>
    <recommendedName>
        <fullName evidence="2">Prolyl 4-hydroxylase alpha subunit Fe(2+) 2OG dioxygenase domain-containing protein</fullName>
    </recommendedName>
</protein>
<reference evidence="1" key="1">
    <citation type="submission" date="2018-05" db="EMBL/GenBank/DDBJ databases">
        <authorList>
            <person name="Lanie J.A."/>
            <person name="Ng W.-L."/>
            <person name="Kazmierczak K.M."/>
            <person name="Andrzejewski T.M."/>
            <person name="Davidsen T.M."/>
            <person name="Wayne K.J."/>
            <person name="Tettelin H."/>
            <person name="Glass J.I."/>
            <person name="Rusch D."/>
            <person name="Podicherti R."/>
            <person name="Tsui H.-C.T."/>
            <person name="Winkler M.E."/>
        </authorList>
    </citation>
    <scope>NUCLEOTIDE SEQUENCE</scope>
</reference>